<dbReference type="EMBL" id="PCMW01000048">
    <property type="protein sequence ID" value="PDS24081.1"/>
    <property type="molecule type" value="Genomic_DNA"/>
</dbReference>
<protein>
    <submittedName>
        <fullName evidence="1">Uncharacterized protein</fullName>
    </submittedName>
</protein>
<proteinExistence type="predicted"/>
<name>A0A2H3KI15_9FLAO</name>
<evidence type="ECO:0000313" key="2">
    <source>
        <dbReference type="Proteomes" id="UP000220828"/>
    </source>
</evidence>
<dbReference type="RefSeq" id="WP_097554260.1">
    <property type="nucleotide sequence ID" value="NZ_PCMW01000048.1"/>
</dbReference>
<reference evidence="1 2" key="1">
    <citation type="submission" date="2017-09" db="EMBL/GenBank/DDBJ databases">
        <title>Whole genomes of Flavobacteriaceae.</title>
        <authorList>
            <person name="Stine C."/>
            <person name="Li C."/>
            <person name="Tadesse D."/>
        </authorList>
    </citation>
    <scope>NUCLEOTIDE SEQUENCE [LARGE SCALE GENOMIC DNA]</scope>
    <source>
        <strain evidence="1 2">ATCC 35036</strain>
    </source>
</reference>
<comment type="caution">
    <text evidence="1">The sequence shown here is derived from an EMBL/GenBank/DDBJ whole genome shotgun (WGS) entry which is preliminary data.</text>
</comment>
<organism evidence="1 2">
    <name type="scientific">Flavobacterium branchiophilum</name>
    <dbReference type="NCBI Taxonomy" id="55197"/>
    <lineage>
        <taxon>Bacteria</taxon>
        <taxon>Pseudomonadati</taxon>
        <taxon>Bacteroidota</taxon>
        <taxon>Flavobacteriia</taxon>
        <taxon>Flavobacteriales</taxon>
        <taxon>Flavobacteriaceae</taxon>
        <taxon>Flavobacterium</taxon>
    </lineage>
</organism>
<evidence type="ECO:0000313" key="1">
    <source>
        <dbReference type="EMBL" id="PDS24081.1"/>
    </source>
</evidence>
<dbReference type="AlphaFoldDB" id="A0A2H3KI15"/>
<accession>A0A2H3KI15</accession>
<dbReference type="OrthoDB" id="1349549at2"/>
<gene>
    <name evidence="1" type="ORF">B0A77_09315</name>
</gene>
<dbReference type="Proteomes" id="UP000220828">
    <property type="component" value="Unassembled WGS sequence"/>
</dbReference>
<sequence length="132" mass="15988">MTIDVIKREIVAAHREWDKLGQSFDDDKYAEMYEAGVWDMLVSYCENKEYEVEGYPFEKRLLGETDEAYDEDYFCFERNVKYVEVLATQKPDVMELLFFYKQTFWYDETASPERLKEELLEAIAENWYDIDF</sequence>